<reference evidence="9" key="1">
    <citation type="submission" date="2019-05" db="EMBL/GenBank/DDBJ databases">
        <title>Methanoculleus sp. FWC-SCC1, a methanogenic archaeon isolated from deep marine cold seep.</title>
        <authorList>
            <person name="Chen Y.-W."/>
            <person name="Chen S.-C."/>
            <person name="Teng N.-H."/>
            <person name="Lai M.-C."/>
        </authorList>
    </citation>
    <scope>NUCLEOTIDE SEQUENCE</scope>
    <source>
        <strain evidence="9">FWC-SCC1</strain>
    </source>
</reference>
<dbReference type="Proteomes" id="UP001168338">
    <property type="component" value="Unassembled WGS sequence"/>
</dbReference>
<comment type="function">
    <text evidence="8">Part of ribonuclease P, a protein complex that generates mature tRNA molecules by cleaving their 5'-ends.</text>
</comment>
<comment type="subcellular location">
    <subcellularLocation>
        <location evidence="8">Cytoplasm</location>
    </subcellularLocation>
</comment>
<evidence type="ECO:0000256" key="3">
    <source>
        <dbReference type="ARBA" id="ARBA00022722"/>
    </source>
</evidence>
<keyword evidence="1 8" id="KW-0963">Cytoplasm</keyword>
<keyword evidence="4 8" id="KW-0479">Metal-binding</keyword>
<dbReference type="RefSeq" id="WP_301664375.1">
    <property type="nucleotide sequence ID" value="NZ_VCYH01000006.1"/>
</dbReference>
<dbReference type="EC" id="3.1.26.5" evidence="8"/>
<sequence length="106" mass="12720">MAAKARKTNHRRLARERIEALFRQAALFYPENPEWSRRCVERARKIAMRQRVRIDRRFKRRFCRRCNAYLVPGANMRVRIHRGCVIVTCLVCGHRSRYPAVRSQHG</sequence>
<evidence type="ECO:0000256" key="5">
    <source>
        <dbReference type="ARBA" id="ARBA00022759"/>
    </source>
</evidence>
<evidence type="ECO:0000313" key="10">
    <source>
        <dbReference type="Proteomes" id="UP001168338"/>
    </source>
</evidence>
<feature type="binding site" evidence="8">
    <location>
        <position position="89"/>
    </location>
    <ligand>
        <name>Zn(2+)</name>
        <dbReference type="ChEBI" id="CHEBI:29105"/>
    </ligand>
</feature>
<name>A0ABT8MBC5_9EURY</name>
<comment type="caution">
    <text evidence="9">The sequence shown here is derived from an EMBL/GenBank/DDBJ whole genome shotgun (WGS) entry which is preliminary data.</text>
</comment>
<comment type="catalytic activity">
    <reaction evidence="8">
        <text>Endonucleolytic cleavage of RNA, removing 5'-extranucleotides from tRNA precursor.</text>
        <dbReference type="EC" id="3.1.26.5"/>
    </reaction>
</comment>
<dbReference type="HAMAP" id="MF_00757">
    <property type="entry name" value="RNase_P_4"/>
    <property type="match status" value="1"/>
</dbReference>
<dbReference type="InterPro" id="IPR007175">
    <property type="entry name" value="Rpr2/Snm1/Rpp21"/>
</dbReference>
<evidence type="ECO:0000256" key="7">
    <source>
        <dbReference type="ARBA" id="ARBA00022833"/>
    </source>
</evidence>
<organism evidence="9 10">
    <name type="scientific">Methanoculleus frigidifontis</name>
    <dbReference type="NCBI Taxonomy" id="2584085"/>
    <lineage>
        <taxon>Archaea</taxon>
        <taxon>Methanobacteriati</taxon>
        <taxon>Methanobacteriota</taxon>
        <taxon>Stenosarchaea group</taxon>
        <taxon>Methanomicrobia</taxon>
        <taxon>Methanomicrobiales</taxon>
        <taxon>Methanomicrobiaceae</taxon>
        <taxon>Methanoculleus</taxon>
    </lineage>
</organism>
<feature type="binding site" evidence="8">
    <location>
        <position position="63"/>
    </location>
    <ligand>
        <name>Zn(2+)</name>
        <dbReference type="ChEBI" id="CHEBI:29105"/>
    </ligand>
</feature>
<keyword evidence="2 8" id="KW-0819">tRNA processing</keyword>
<dbReference type="Gene3D" id="1.20.5.420">
    <property type="entry name" value="Immunoglobulin FC, subunit C"/>
    <property type="match status" value="1"/>
</dbReference>
<feature type="binding site" evidence="8">
    <location>
        <position position="92"/>
    </location>
    <ligand>
        <name>Zn(2+)</name>
        <dbReference type="ChEBI" id="CHEBI:29105"/>
    </ligand>
</feature>
<evidence type="ECO:0000256" key="4">
    <source>
        <dbReference type="ARBA" id="ARBA00022723"/>
    </source>
</evidence>
<protein>
    <recommendedName>
        <fullName evidence="8">Ribonuclease P protein component 4</fullName>
        <shortName evidence="8">RNase P component 4</shortName>
        <ecNumber evidence="8">3.1.26.5</ecNumber>
    </recommendedName>
    <alternativeName>
        <fullName evidence="8">Rpp21</fullName>
    </alternativeName>
</protein>
<dbReference type="EMBL" id="VCYH01000006">
    <property type="protein sequence ID" value="MDN7025229.1"/>
    <property type="molecule type" value="Genomic_DNA"/>
</dbReference>
<keyword evidence="5 8" id="KW-0255">Endonuclease</keyword>
<gene>
    <name evidence="8" type="primary">rnp4</name>
    <name evidence="9" type="ORF">FGU65_10060</name>
</gene>
<dbReference type="Pfam" id="PF04032">
    <property type="entry name" value="Rpr2"/>
    <property type="match status" value="1"/>
</dbReference>
<dbReference type="Gene3D" id="6.20.50.20">
    <property type="match status" value="1"/>
</dbReference>
<proteinExistence type="inferred from homology"/>
<comment type="subunit">
    <text evidence="8">Consists of a catalytic RNA component and at least 4-5 protein subunits.</text>
</comment>
<evidence type="ECO:0000313" key="9">
    <source>
        <dbReference type="EMBL" id="MDN7025229.1"/>
    </source>
</evidence>
<evidence type="ECO:0000256" key="6">
    <source>
        <dbReference type="ARBA" id="ARBA00022801"/>
    </source>
</evidence>
<feature type="binding site" evidence="8">
    <location>
        <position position="66"/>
    </location>
    <ligand>
        <name>Zn(2+)</name>
        <dbReference type="ChEBI" id="CHEBI:29105"/>
    </ligand>
</feature>
<evidence type="ECO:0000256" key="2">
    <source>
        <dbReference type="ARBA" id="ARBA00022694"/>
    </source>
</evidence>
<dbReference type="PANTHER" id="PTHR14742:SF0">
    <property type="entry name" value="RIBONUCLEASE P PROTEIN SUBUNIT P21"/>
    <property type="match status" value="1"/>
</dbReference>
<comment type="similarity">
    <text evidence="8">Belongs to the eukaryotic/archaeal RNase P protein component 4 family.</text>
</comment>
<keyword evidence="10" id="KW-1185">Reference proteome</keyword>
<dbReference type="PANTHER" id="PTHR14742">
    <property type="entry name" value="RIBONUCLEASE P SUBUNIT P21"/>
    <property type="match status" value="1"/>
</dbReference>
<evidence type="ECO:0000256" key="1">
    <source>
        <dbReference type="ARBA" id="ARBA00022490"/>
    </source>
</evidence>
<keyword evidence="6 8" id="KW-0378">Hydrolase</keyword>
<keyword evidence="7 8" id="KW-0862">Zinc</keyword>
<accession>A0ABT8MBC5</accession>
<keyword evidence="3 8" id="KW-0540">Nuclease</keyword>
<dbReference type="PIRSF" id="PIRSF004878">
    <property type="entry name" value="RNase_P_4"/>
    <property type="match status" value="1"/>
</dbReference>
<comment type="cofactor">
    <cofactor evidence="8">
        <name>Zn(2+)</name>
        <dbReference type="ChEBI" id="CHEBI:29105"/>
    </cofactor>
    <text evidence="8">Binds 1 zinc ion per subunit.</text>
</comment>
<dbReference type="InterPro" id="IPR016432">
    <property type="entry name" value="RNP4"/>
</dbReference>
<evidence type="ECO:0000256" key="8">
    <source>
        <dbReference type="HAMAP-Rule" id="MF_00757"/>
    </source>
</evidence>